<evidence type="ECO:0000256" key="1">
    <source>
        <dbReference type="SAM" id="MobiDB-lite"/>
    </source>
</evidence>
<protein>
    <submittedName>
        <fullName evidence="3">Uncharacterized protein</fullName>
    </submittedName>
</protein>
<evidence type="ECO:0000313" key="3">
    <source>
        <dbReference type="EMBL" id="CAK7926768.1"/>
    </source>
</evidence>
<dbReference type="Proteomes" id="UP001162060">
    <property type="component" value="Unassembled WGS sequence"/>
</dbReference>
<dbReference type="AlphaFoldDB" id="A0AAV1TYI7"/>
<gene>
    <name evidence="3" type="ORF">PM001_LOCUS11918</name>
    <name evidence="2" type="ORF">PM001_LOCUS1441</name>
</gene>
<feature type="region of interest" description="Disordered" evidence="1">
    <location>
        <begin position="1"/>
        <end position="40"/>
    </location>
</feature>
<evidence type="ECO:0000313" key="2">
    <source>
        <dbReference type="EMBL" id="CAK7897440.1"/>
    </source>
</evidence>
<reference evidence="3" key="1">
    <citation type="submission" date="2024-01" db="EMBL/GenBank/DDBJ databases">
        <authorList>
            <person name="Webb A."/>
        </authorList>
    </citation>
    <scope>NUCLEOTIDE SEQUENCE</scope>
    <source>
        <strain evidence="3">Pm1</strain>
    </source>
</reference>
<dbReference type="EMBL" id="CAKLBY020000101">
    <property type="protein sequence ID" value="CAK7926768.1"/>
    <property type="molecule type" value="Genomic_DNA"/>
</dbReference>
<proteinExistence type="predicted"/>
<dbReference type="EMBL" id="CAKLBY020000014">
    <property type="protein sequence ID" value="CAK7897440.1"/>
    <property type="molecule type" value="Genomic_DNA"/>
</dbReference>
<comment type="caution">
    <text evidence="3">The sequence shown here is derived from an EMBL/GenBank/DDBJ whole genome shotgun (WGS) entry which is preliminary data.</text>
</comment>
<organism evidence="3 4">
    <name type="scientific">Peronospora matthiolae</name>
    <dbReference type="NCBI Taxonomy" id="2874970"/>
    <lineage>
        <taxon>Eukaryota</taxon>
        <taxon>Sar</taxon>
        <taxon>Stramenopiles</taxon>
        <taxon>Oomycota</taxon>
        <taxon>Peronosporomycetes</taxon>
        <taxon>Peronosporales</taxon>
        <taxon>Peronosporaceae</taxon>
        <taxon>Peronospora</taxon>
    </lineage>
</organism>
<name>A0AAV1TYI7_9STRA</name>
<evidence type="ECO:0000313" key="4">
    <source>
        <dbReference type="Proteomes" id="UP001162060"/>
    </source>
</evidence>
<accession>A0AAV1TYI7</accession>
<sequence length="174" mass="19164">MSLRSNQLSGVKLEHPSIAPPAWSKTRRRMGSPRTSAPLSPLLPNSPVAYDRYCPHVALHDANGVASTRCDIPSRLDKPLGPDYGPKPALGFDIALRDAIRPAPPVRPAGPRTSPMGEPIFFVASKGSTCERRSDDPIRCFVWDIPRKPVKLRVCCENKAALPQFLNEPLLFDF</sequence>